<feature type="domain" description="Mechanosensitive ion channel MscS C-terminal" evidence="10">
    <location>
        <begin position="657"/>
        <end position="741"/>
    </location>
</feature>
<dbReference type="AlphaFoldDB" id="A0A4R3YZU6"/>
<evidence type="ECO:0000259" key="10">
    <source>
        <dbReference type="Pfam" id="PF21082"/>
    </source>
</evidence>
<feature type="transmembrane region" description="Helical" evidence="8">
    <location>
        <begin position="211"/>
        <end position="232"/>
    </location>
</feature>
<evidence type="ECO:0000313" key="13">
    <source>
        <dbReference type="EMBL" id="TCV98082.1"/>
    </source>
</evidence>
<feature type="transmembrane region" description="Helical" evidence="8">
    <location>
        <begin position="320"/>
        <end position="342"/>
    </location>
</feature>
<sequence>MPLYSGLSVTRLHLMHLRNIVLLLLIPFVLLPRAMAASDPAGVNPSQAVASAHTQGKQEEQEKPGEEAEQQASYAALANILDDENSRADLIQQLRAAADGKQSDVTPQLAPGSDSQDDPPTLLDSITGVTRHYSGVVSNKLAVLHNTLTHAPQHRFNQGVFLQALSRFALLSGATFAFYFAARLVIAPLLRRVGHWGRKTHERYKSGVKAVLVLLGAFAAELGLLLAAVMVGQLLGQYLSDGSRVLARQQALFLNAFALMEFFKLLLRMIFCPGYPEIRRFPIGDQGARYWNNRLSLVSGFIGYSSMVVVPIIANQTSLQIAAVVNFMLMLGTTLYILLLIVRNKRVLQQELERLANRSLAFFSVFIRAFSLVWHWLAITYFVVLFFLTQFDPGNSLKFMVTATVKSLMMISIGALLSGLLTRWISRHISLSADMRRNYPQLQQRINVYVSGGLKICRILVVCSVILMLLDAWHLFDLGHWLTDDVGARMVDALLRIAIIMFFSVLGWTLLASLIENRLATDAHGRPQPSARTRTLLTLFRNALSVIISTITIMIILSEIGVNIAPLLAGAGALGLAVSFGSQTLVKDVITGVFIQFENGMNTGDLVTIGDVTGVVERMTIRSVGVRQDTGAYHIIPYSSITTFANFVRGIGSFVANYDVSRNENIDKVNTILREAVSELMQKPDIGPLVIGEPNFGGVVGLTNQAFTVRVSFTTQALKQWTVRFALDGLVKNHFEAAGIKPPYQAVQVINNSDAPDADPSSAAGSHILPSS</sequence>
<dbReference type="InterPro" id="IPR049142">
    <property type="entry name" value="MS_channel_1st"/>
</dbReference>
<dbReference type="InterPro" id="IPR049278">
    <property type="entry name" value="MS_channel_C"/>
</dbReference>
<evidence type="ECO:0000256" key="3">
    <source>
        <dbReference type="ARBA" id="ARBA00022475"/>
    </source>
</evidence>
<protein>
    <submittedName>
        <fullName evidence="13">Small-conductance mechanosensitive channel</fullName>
    </submittedName>
</protein>
<dbReference type="InterPro" id="IPR006685">
    <property type="entry name" value="MscS_channel_2nd"/>
</dbReference>
<feature type="compositionally biased region" description="Polar residues" evidence="7">
    <location>
        <begin position="44"/>
        <end position="54"/>
    </location>
</feature>
<dbReference type="InterPro" id="IPR057485">
    <property type="entry name" value="YbiO-like_TM1"/>
</dbReference>
<feature type="transmembrane region" description="Helical" evidence="8">
    <location>
        <begin position="493"/>
        <end position="515"/>
    </location>
</feature>
<feature type="transmembrane region" description="Helical" evidence="8">
    <location>
        <begin position="536"/>
        <end position="558"/>
    </location>
</feature>
<feature type="domain" description="Moderate conductance mechanosensitive channel YbiO-like transmembrane helix 1" evidence="12">
    <location>
        <begin position="403"/>
        <end position="481"/>
    </location>
</feature>
<comment type="subcellular location">
    <subcellularLocation>
        <location evidence="1">Cell membrane</location>
        <topology evidence="1">Multi-pass membrane protein</topology>
    </subcellularLocation>
</comment>
<feature type="transmembrane region" description="Helical" evidence="8">
    <location>
        <begin position="362"/>
        <end position="388"/>
    </location>
</feature>
<dbReference type="Pfam" id="PF21088">
    <property type="entry name" value="MS_channel_1st"/>
    <property type="match status" value="1"/>
</dbReference>
<dbReference type="SUPFAM" id="SSF82689">
    <property type="entry name" value="Mechanosensitive channel protein MscS (YggB), C-terminal domain"/>
    <property type="match status" value="1"/>
</dbReference>
<dbReference type="Gene3D" id="1.10.287.1260">
    <property type="match status" value="1"/>
</dbReference>
<evidence type="ECO:0000256" key="5">
    <source>
        <dbReference type="ARBA" id="ARBA00022989"/>
    </source>
</evidence>
<keyword evidence="14" id="KW-1185">Reference proteome</keyword>
<dbReference type="PANTHER" id="PTHR30460:SF0">
    <property type="entry name" value="MODERATE CONDUCTANCE MECHANOSENSITIVE CHANNEL YBIO"/>
    <property type="match status" value="1"/>
</dbReference>
<dbReference type="GO" id="GO:0005886">
    <property type="term" value="C:plasma membrane"/>
    <property type="evidence" value="ECO:0007669"/>
    <property type="project" value="UniProtKB-SubCell"/>
</dbReference>
<dbReference type="InterPro" id="IPR023408">
    <property type="entry name" value="MscS_beta-dom_sf"/>
</dbReference>
<dbReference type="GO" id="GO:0008381">
    <property type="term" value="F:mechanosensitive monoatomic ion channel activity"/>
    <property type="evidence" value="ECO:0007669"/>
    <property type="project" value="InterPro"/>
</dbReference>
<dbReference type="Proteomes" id="UP000295719">
    <property type="component" value="Unassembled WGS sequence"/>
</dbReference>
<accession>A0A4R3YZU6</accession>
<dbReference type="InterPro" id="IPR011014">
    <property type="entry name" value="MscS_channel_TM-2"/>
</dbReference>
<evidence type="ECO:0000256" key="6">
    <source>
        <dbReference type="ARBA" id="ARBA00023136"/>
    </source>
</evidence>
<evidence type="ECO:0000256" key="7">
    <source>
        <dbReference type="SAM" id="MobiDB-lite"/>
    </source>
</evidence>
<comment type="similarity">
    <text evidence="2">Belongs to the MscS (TC 1.A.23) family.</text>
</comment>
<evidence type="ECO:0000313" key="14">
    <source>
        <dbReference type="Proteomes" id="UP000295719"/>
    </source>
</evidence>
<dbReference type="Gene3D" id="2.30.30.60">
    <property type="match status" value="1"/>
</dbReference>
<dbReference type="SUPFAM" id="SSF50182">
    <property type="entry name" value="Sm-like ribonucleoproteins"/>
    <property type="match status" value="1"/>
</dbReference>
<feature type="compositionally biased region" description="Low complexity" evidence="7">
    <location>
        <begin position="753"/>
        <end position="764"/>
    </location>
</feature>
<keyword evidence="4 8" id="KW-0812">Transmembrane</keyword>
<comment type="caution">
    <text evidence="13">The sequence shown here is derived from an EMBL/GenBank/DDBJ whole genome shotgun (WGS) entry which is preliminary data.</text>
</comment>
<evidence type="ECO:0000256" key="8">
    <source>
        <dbReference type="SAM" id="Phobius"/>
    </source>
</evidence>
<dbReference type="Pfam" id="PF00924">
    <property type="entry name" value="MS_channel_2nd"/>
    <property type="match status" value="1"/>
</dbReference>
<keyword evidence="5 8" id="KW-1133">Transmembrane helix</keyword>
<feature type="region of interest" description="Disordered" evidence="7">
    <location>
        <begin position="98"/>
        <end position="120"/>
    </location>
</feature>
<evidence type="ECO:0000256" key="4">
    <source>
        <dbReference type="ARBA" id="ARBA00022692"/>
    </source>
</evidence>
<evidence type="ECO:0000259" key="11">
    <source>
        <dbReference type="Pfam" id="PF21088"/>
    </source>
</evidence>
<evidence type="ECO:0000259" key="12">
    <source>
        <dbReference type="Pfam" id="PF25392"/>
    </source>
</evidence>
<feature type="transmembrane region" description="Helical" evidence="8">
    <location>
        <begin position="446"/>
        <end position="473"/>
    </location>
</feature>
<keyword evidence="3" id="KW-1003">Cell membrane</keyword>
<dbReference type="Pfam" id="PF25392">
    <property type="entry name" value="MS_channel_TM1"/>
    <property type="match status" value="1"/>
</dbReference>
<feature type="transmembrane region" description="Helical" evidence="8">
    <location>
        <begin position="408"/>
        <end position="425"/>
    </location>
</feature>
<evidence type="ECO:0000256" key="2">
    <source>
        <dbReference type="ARBA" id="ARBA00008017"/>
    </source>
</evidence>
<feature type="region of interest" description="Disordered" evidence="7">
    <location>
        <begin position="40"/>
        <end position="71"/>
    </location>
</feature>
<feature type="transmembrane region" description="Helical" evidence="8">
    <location>
        <begin position="168"/>
        <end position="190"/>
    </location>
</feature>
<dbReference type="Gene3D" id="3.30.70.100">
    <property type="match status" value="1"/>
</dbReference>
<dbReference type="NCBIfam" id="NF008542">
    <property type="entry name" value="PRK11465.1"/>
    <property type="match status" value="1"/>
</dbReference>
<feature type="compositionally biased region" description="Basic and acidic residues" evidence="7">
    <location>
        <begin position="56"/>
        <end position="66"/>
    </location>
</feature>
<name>A0A4R3YZU6_9GAMM</name>
<evidence type="ECO:0000256" key="1">
    <source>
        <dbReference type="ARBA" id="ARBA00004651"/>
    </source>
</evidence>
<gene>
    <name evidence="13" type="ORF">EDC52_103167</name>
</gene>
<dbReference type="EMBL" id="SMCR01000003">
    <property type="protein sequence ID" value="TCV98082.1"/>
    <property type="molecule type" value="Genomic_DNA"/>
</dbReference>
<feature type="transmembrane region" description="Helical" evidence="8">
    <location>
        <begin position="252"/>
        <end position="275"/>
    </location>
</feature>
<reference evidence="13 14" key="1">
    <citation type="submission" date="2019-03" db="EMBL/GenBank/DDBJ databases">
        <title>Genomic Encyclopedia of Type Strains, Phase IV (KMG-IV): sequencing the most valuable type-strain genomes for metagenomic binning, comparative biology and taxonomic classification.</title>
        <authorList>
            <person name="Goeker M."/>
        </authorList>
    </citation>
    <scope>NUCLEOTIDE SEQUENCE [LARGE SCALE GENOMIC DNA]</scope>
    <source>
        <strain evidence="13 14">DSM 19580</strain>
    </source>
</reference>
<organism evidence="13 14">
    <name type="scientific">Biostraticola tofi</name>
    <dbReference type="NCBI Taxonomy" id="466109"/>
    <lineage>
        <taxon>Bacteria</taxon>
        <taxon>Pseudomonadati</taxon>
        <taxon>Pseudomonadota</taxon>
        <taxon>Gammaproteobacteria</taxon>
        <taxon>Enterobacterales</taxon>
        <taxon>Bruguierivoracaceae</taxon>
        <taxon>Biostraticola</taxon>
    </lineage>
</organism>
<dbReference type="PANTHER" id="PTHR30460">
    <property type="entry name" value="MODERATE CONDUCTANCE MECHANOSENSITIVE CHANNEL YBIO"/>
    <property type="match status" value="1"/>
</dbReference>
<evidence type="ECO:0000259" key="9">
    <source>
        <dbReference type="Pfam" id="PF00924"/>
    </source>
</evidence>
<feature type="domain" description="Mechanosensitive ion channel transmembrane helices 2/3" evidence="11">
    <location>
        <begin position="543"/>
        <end position="583"/>
    </location>
</feature>
<feature type="region of interest" description="Disordered" evidence="7">
    <location>
        <begin position="752"/>
        <end position="772"/>
    </location>
</feature>
<dbReference type="InterPro" id="IPR045276">
    <property type="entry name" value="YbiO_bact"/>
</dbReference>
<dbReference type="FunFam" id="1.10.287.1260:FF:000003">
    <property type="entry name" value="MscS Mechanosensitive ion channel"/>
    <property type="match status" value="1"/>
</dbReference>
<proteinExistence type="inferred from homology"/>
<dbReference type="SUPFAM" id="SSF82861">
    <property type="entry name" value="Mechanosensitive channel protein MscS (YggB), transmembrane region"/>
    <property type="match status" value="1"/>
</dbReference>
<dbReference type="InterPro" id="IPR010920">
    <property type="entry name" value="LSM_dom_sf"/>
</dbReference>
<dbReference type="InterPro" id="IPR011066">
    <property type="entry name" value="MscS_channel_C_sf"/>
</dbReference>
<keyword evidence="6 8" id="KW-0472">Membrane</keyword>
<feature type="domain" description="Mechanosensitive ion channel MscS" evidence="9">
    <location>
        <begin position="584"/>
        <end position="648"/>
    </location>
</feature>
<feature type="transmembrane region" description="Helical" evidence="8">
    <location>
        <begin position="295"/>
        <end position="314"/>
    </location>
</feature>
<dbReference type="Pfam" id="PF21082">
    <property type="entry name" value="MS_channel_3rd"/>
    <property type="match status" value="1"/>
</dbReference>